<accession>A0A9P0JTA8</accession>
<dbReference type="EMBL" id="CAKOFQ010006690">
    <property type="protein sequence ID" value="CAH1960902.1"/>
    <property type="molecule type" value="Genomic_DNA"/>
</dbReference>
<sequence length="65" mass="7857">MIDFLRKFSLTYNIYLLPTLSEETLKFLLWRNRKAVSWMYNHLPFTFDLITKNLNNDHSASLFIT</sequence>
<evidence type="ECO:0000313" key="2">
    <source>
        <dbReference type="Proteomes" id="UP001152888"/>
    </source>
</evidence>
<evidence type="ECO:0000313" key="1">
    <source>
        <dbReference type="EMBL" id="CAH1960902.1"/>
    </source>
</evidence>
<proteinExistence type="predicted"/>
<dbReference type="AlphaFoldDB" id="A0A9P0JTA8"/>
<comment type="caution">
    <text evidence="1">The sequence shown here is derived from an EMBL/GenBank/DDBJ whole genome shotgun (WGS) entry which is preliminary data.</text>
</comment>
<reference evidence="1" key="1">
    <citation type="submission" date="2022-03" db="EMBL/GenBank/DDBJ databases">
        <authorList>
            <person name="Sayadi A."/>
        </authorList>
    </citation>
    <scope>NUCLEOTIDE SEQUENCE</scope>
</reference>
<name>A0A9P0JTA8_ACAOB</name>
<dbReference type="Proteomes" id="UP001152888">
    <property type="component" value="Unassembled WGS sequence"/>
</dbReference>
<protein>
    <submittedName>
        <fullName evidence="1">Uncharacterized protein</fullName>
    </submittedName>
</protein>
<organism evidence="1 2">
    <name type="scientific">Acanthoscelides obtectus</name>
    <name type="common">Bean weevil</name>
    <name type="synonym">Bruchus obtectus</name>
    <dbReference type="NCBI Taxonomy" id="200917"/>
    <lineage>
        <taxon>Eukaryota</taxon>
        <taxon>Metazoa</taxon>
        <taxon>Ecdysozoa</taxon>
        <taxon>Arthropoda</taxon>
        <taxon>Hexapoda</taxon>
        <taxon>Insecta</taxon>
        <taxon>Pterygota</taxon>
        <taxon>Neoptera</taxon>
        <taxon>Endopterygota</taxon>
        <taxon>Coleoptera</taxon>
        <taxon>Polyphaga</taxon>
        <taxon>Cucujiformia</taxon>
        <taxon>Chrysomeloidea</taxon>
        <taxon>Chrysomelidae</taxon>
        <taxon>Bruchinae</taxon>
        <taxon>Bruchini</taxon>
        <taxon>Acanthoscelides</taxon>
    </lineage>
</organism>
<keyword evidence="2" id="KW-1185">Reference proteome</keyword>
<gene>
    <name evidence="1" type="ORF">ACAOBT_LOCUS3867</name>
</gene>